<feature type="region of interest" description="Disordered" evidence="2">
    <location>
        <begin position="106"/>
        <end position="164"/>
    </location>
</feature>
<reference evidence="4 5" key="1">
    <citation type="submission" date="2020-02" db="EMBL/GenBank/DDBJ databases">
        <title>Genome sequences of Thiorhodococcus mannitoliphagus and Thiorhodococcus minor, purple sulfur photosynthetic bacteria in the gammaproteobacterial family, Chromatiaceae.</title>
        <authorList>
            <person name="Aviles F.A."/>
            <person name="Meyer T.E."/>
            <person name="Kyndt J.A."/>
        </authorList>
    </citation>
    <scope>NUCLEOTIDE SEQUENCE [LARGE SCALE GENOMIC DNA]</scope>
    <source>
        <strain evidence="4 5">DSM 11518</strain>
    </source>
</reference>
<dbReference type="AlphaFoldDB" id="A0A6M0K1N0"/>
<evidence type="ECO:0000256" key="2">
    <source>
        <dbReference type="SAM" id="MobiDB-lite"/>
    </source>
</evidence>
<evidence type="ECO:0000256" key="1">
    <source>
        <dbReference type="ARBA" id="ARBA00023231"/>
    </source>
</evidence>
<accession>A0A6M0K1N0</accession>
<dbReference type="InterPro" id="IPR033913">
    <property type="entry name" value="MTH1175_dom"/>
</dbReference>
<organism evidence="4 5">
    <name type="scientific">Thiorhodococcus minor</name>
    <dbReference type="NCBI Taxonomy" id="57489"/>
    <lineage>
        <taxon>Bacteria</taxon>
        <taxon>Pseudomonadati</taxon>
        <taxon>Pseudomonadota</taxon>
        <taxon>Gammaproteobacteria</taxon>
        <taxon>Chromatiales</taxon>
        <taxon>Chromatiaceae</taxon>
        <taxon>Thiorhodococcus</taxon>
    </lineage>
</organism>
<dbReference type="EMBL" id="JAAIJQ010000058">
    <property type="protein sequence ID" value="NEV63668.1"/>
    <property type="molecule type" value="Genomic_DNA"/>
</dbReference>
<dbReference type="RefSeq" id="WP_164454131.1">
    <property type="nucleotide sequence ID" value="NZ_JAAIJQ010000058.1"/>
</dbReference>
<proteinExistence type="predicted"/>
<comment type="caution">
    <text evidence="4">The sequence shown here is derived from an EMBL/GenBank/DDBJ whole genome shotgun (WGS) entry which is preliminary data.</text>
</comment>
<dbReference type="InterPro" id="IPR003731">
    <property type="entry name" value="Di-Nase_FeMo-co_biosynth"/>
</dbReference>
<keyword evidence="1" id="KW-0535">Nitrogen fixation</keyword>
<dbReference type="Pfam" id="PF02579">
    <property type="entry name" value="Nitro_FeMo-Co"/>
    <property type="match status" value="1"/>
</dbReference>
<dbReference type="InterPro" id="IPR036105">
    <property type="entry name" value="DiNase_FeMo-co_biosyn_sf"/>
</dbReference>
<evidence type="ECO:0000313" key="4">
    <source>
        <dbReference type="EMBL" id="NEV63668.1"/>
    </source>
</evidence>
<dbReference type="PANTHER" id="PTHR42983">
    <property type="entry name" value="DINITROGENASE IRON-MOLYBDENUM COFACTOR PROTEIN-RELATED"/>
    <property type="match status" value="1"/>
</dbReference>
<gene>
    <name evidence="4" type="ORF">G3446_17525</name>
</gene>
<protein>
    <submittedName>
        <fullName evidence="4">Dinitrogenase iron-molybdenum cofactor biosynthesis protein</fullName>
    </submittedName>
</protein>
<feature type="compositionally biased region" description="Low complexity" evidence="2">
    <location>
        <begin position="106"/>
        <end position="123"/>
    </location>
</feature>
<name>A0A6M0K1N0_9GAMM</name>
<sequence length="164" mass="16145">MSKILATSTGTELDSAIDPRFGRSPYFALIDQDTGALEAIPNPFLDAASGAGTQAAQWVLEQGVSLLLTGRCGPKAAAVLDGSGVRVVEGASGSVREALERLSAPRSSVAPVAADAPAADQQRLGGAGGRGGMGRGRGQGRGAGRGCGGGGRGAGRGRGRCGQG</sequence>
<feature type="compositionally biased region" description="Gly residues" evidence="2">
    <location>
        <begin position="125"/>
        <end position="154"/>
    </location>
</feature>
<keyword evidence="5" id="KW-1185">Reference proteome</keyword>
<feature type="domain" description="Dinitrogenase iron-molybdenum cofactor biosynthesis" evidence="3">
    <location>
        <begin position="14"/>
        <end position="103"/>
    </location>
</feature>
<evidence type="ECO:0000259" key="3">
    <source>
        <dbReference type="Pfam" id="PF02579"/>
    </source>
</evidence>
<dbReference type="Gene3D" id="3.30.420.130">
    <property type="entry name" value="Dinitrogenase iron-molybdenum cofactor biosynthesis domain"/>
    <property type="match status" value="1"/>
</dbReference>
<dbReference type="CDD" id="cd00851">
    <property type="entry name" value="MTH1175"/>
    <property type="match status" value="1"/>
</dbReference>
<dbReference type="Proteomes" id="UP000483379">
    <property type="component" value="Unassembled WGS sequence"/>
</dbReference>
<feature type="compositionally biased region" description="Basic residues" evidence="2">
    <location>
        <begin position="155"/>
        <end position="164"/>
    </location>
</feature>
<evidence type="ECO:0000313" key="5">
    <source>
        <dbReference type="Proteomes" id="UP000483379"/>
    </source>
</evidence>
<dbReference type="PANTHER" id="PTHR42983:SF1">
    <property type="entry name" value="IRON-MOLYBDENUM PROTEIN"/>
    <property type="match status" value="1"/>
</dbReference>
<dbReference type="SUPFAM" id="SSF53146">
    <property type="entry name" value="Nitrogenase accessory factor-like"/>
    <property type="match status" value="1"/>
</dbReference>